<evidence type="ECO:0000313" key="2">
    <source>
        <dbReference type="Proteomes" id="UP001501391"/>
    </source>
</evidence>
<keyword evidence="2" id="KW-1185">Reference proteome</keyword>
<dbReference type="Proteomes" id="UP001501391">
    <property type="component" value="Unassembled WGS sequence"/>
</dbReference>
<name>A0ABN3B8R2_9ACTN</name>
<protein>
    <submittedName>
        <fullName evidence="1">Uncharacterized protein</fullName>
    </submittedName>
</protein>
<accession>A0ABN3B8R2</accession>
<gene>
    <name evidence="1" type="ORF">GCM10009787_00310</name>
</gene>
<dbReference type="EMBL" id="BAAAOQ010000001">
    <property type="protein sequence ID" value="GAA2190609.1"/>
    <property type="molecule type" value="Genomic_DNA"/>
</dbReference>
<evidence type="ECO:0000313" key="1">
    <source>
        <dbReference type="EMBL" id="GAA2190609.1"/>
    </source>
</evidence>
<sequence>MGQRALRSILVATFSAVVALGVLSGHSGAKGDVRADTRWPAVAVTSAPTETADSSGELM</sequence>
<organism evidence="1 2">
    <name type="scientific">Streptomyces bangladeshensis</name>
    <dbReference type="NCBI Taxonomy" id="295352"/>
    <lineage>
        <taxon>Bacteria</taxon>
        <taxon>Bacillati</taxon>
        <taxon>Actinomycetota</taxon>
        <taxon>Actinomycetes</taxon>
        <taxon>Kitasatosporales</taxon>
        <taxon>Streptomycetaceae</taxon>
        <taxon>Streptomyces</taxon>
    </lineage>
</organism>
<proteinExistence type="predicted"/>
<reference evidence="1 2" key="1">
    <citation type="journal article" date="2019" name="Int. J. Syst. Evol. Microbiol.">
        <title>The Global Catalogue of Microorganisms (GCM) 10K type strain sequencing project: providing services to taxonomists for standard genome sequencing and annotation.</title>
        <authorList>
            <consortium name="The Broad Institute Genomics Platform"/>
            <consortium name="The Broad Institute Genome Sequencing Center for Infectious Disease"/>
            <person name="Wu L."/>
            <person name="Ma J."/>
        </authorList>
    </citation>
    <scope>NUCLEOTIDE SEQUENCE [LARGE SCALE GENOMIC DNA]</scope>
    <source>
        <strain evidence="1 2">JCM 14924</strain>
    </source>
</reference>
<comment type="caution">
    <text evidence="1">The sequence shown here is derived from an EMBL/GenBank/DDBJ whole genome shotgun (WGS) entry which is preliminary data.</text>
</comment>